<dbReference type="SUPFAM" id="SSF53448">
    <property type="entry name" value="Nucleotide-diphospho-sugar transferases"/>
    <property type="match status" value="1"/>
</dbReference>
<accession>A0ABP2APY8</accession>
<dbReference type="Gene3D" id="3.90.550.10">
    <property type="entry name" value="Spore Coat Polysaccharide Biosynthesis Protein SpsA, Chain A"/>
    <property type="match status" value="1"/>
</dbReference>
<organism evidence="2 3">
    <name type="scientific">Sarcina ventriculi</name>
    <name type="common">Clostridium ventriculi</name>
    <dbReference type="NCBI Taxonomy" id="1267"/>
    <lineage>
        <taxon>Bacteria</taxon>
        <taxon>Bacillati</taxon>
        <taxon>Bacillota</taxon>
        <taxon>Clostridia</taxon>
        <taxon>Eubacteriales</taxon>
        <taxon>Clostridiaceae</taxon>
        <taxon>Sarcina</taxon>
    </lineage>
</organism>
<reference evidence="2 3" key="1">
    <citation type="submission" date="2015-09" db="EMBL/GenBank/DDBJ databases">
        <authorList>
            <consortium name="Pathogen Informatics"/>
            <person name="Wu L."/>
            <person name="Ma J."/>
        </authorList>
    </citation>
    <scope>NUCLEOTIDE SEQUENCE [LARGE SCALE GENOMIC DNA]</scope>
    <source>
        <strain evidence="2 3">2789STDY5834858</strain>
    </source>
</reference>
<dbReference type="RefSeq" id="WP_055257570.1">
    <property type="nucleotide sequence ID" value="NZ_CABIXL010000002.1"/>
</dbReference>
<dbReference type="EC" id="2.4.1.212" evidence="2"/>
<dbReference type="InterPro" id="IPR001173">
    <property type="entry name" value="Glyco_trans_2-like"/>
</dbReference>
<sequence length="332" mass="39179">MENNDEIFLSIVIPMYNSEKYIKSCLESLKKQSVKNFEVIIIDDDSNDNSCKISKEYLDKETLKGKVIKSSHKGQSFCRNIGISEAKGKYILFLDSDDYIENNLVEIIEGISKEDNYDMIIFDHKRIRKDNTPIVMRKQNFDFNKDIRDGIDVFHCYRNNNLRLWTGSIVYNRNYLLNNNLEYLVGCYGAEDLNFIFKCLYKAQKVKCIENQLSVYHQRENSLTNNGDMKKNMTVVDAMENLCEFIEKNSLSDFLECIIKNEFIPEHIMYQLYGCAKNTNRQELIRFLKDSKIKGYFKSCKSTTPRYSKKIYYKIKLAEYAPQIFIKYCLKK</sequence>
<comment type="caution">
    <text evidence="2">The sequence shown here is derived from an EMBL/GenBank/DDBJ whole genome shotgun (WGS) entry which is preliminary data.</text>
</comment>
<dbReference type="PANTHER" id="PTHR22916:SF3">
    <property type="entry name" value="UDP-GLCNAC:BETAGAL BETA-1,3-N-ACETYLGLUCOSAMINYLTRANSFERASE-LIKE PROTEIN 1"/>
    <property type="match status" value="1"/>
</dbReference>
<dbReference type="PANTHER" id="PTHR22916">
    <property type="entry name" value="GLYCOSYLTRANSFERASE"/>
    <property type="match status" value="1"/>
</dbReference>
<keyword evidence="2" id="KW-0808">Transferase</keyword>
<evidence type="ECO:0000259" key="1">
    <source>
        <dbReference type="Pfam" id="PF00535"/>
    </source>
</evidence>
<gene>
    <name evidence="2" type="primary">hyaD</name>
    <name evidence="2" type="ORF">ERS852473_00638</name>
</gene>
<dbReference type="GO" id="GO:0050501">
    <property type="term" value="F:hyaluronan synthase activity"/>
    <property type="evidence" value="ECO:0007669"/>
    <property type="project" value="UniProtKB-EC"/>
</dbReference>
<keyword evidence="3" id="KW-1185">Reference proteome</keyword>
<keyword evidence="2" id="KW-0328">Glycosyltransferase</keyword>
<dbReference type="Proteomes" id="UP000095488">
    <property type="component" value="Unassembled WGS sequence"/>
</dbReference>
<dbReference type="Pfam" id="PF00535">
    <property type="entry name" value="Glycos_transf_2"/>
    <property type="match status" value="1"/>
</dbReference>
<protein>
    <submittedName>
        <fullName evidence="2">Hyaluronan synthase</fullName>
        <ecNumber evidence="2">2.4.1.212</ecNumber>
    </submittedName>
</protein>
<feature type="domain" description="Glycosyltransferase 2-like" evidence="1">
    <location>
        <begin position="10"/>
        <end position="149"/>
    </location>
</feature>
<name>A0ABP2APY8_SARVE</name>
<dbReference type="EMBL" id="CYZR01000002">
    <property type="protein sequence ID" value="CUN61646.1"/>
    <property type="molecule type" value="Genomic_DNA"/>
</dbReference>
<proteinExistence type="predicted"/>
<evidence type="ECO:0000313" key="3">
    <source>
        <dbReference type="Proteomes" id="UP000095488"/>
    </source>
</evidence>
<dbReference type="CDD" id="cd00761">
    <property type="entry name" value="Glyco_tranf_GTA_type"/>
    <property type="match status" value="1"/>
</dbReference>
<evidence type="ECO:0000313" key="2">
    <source>
        <dbReference type="EMBL" id="CUN61646.1"/>
    </source>
</evidence>
<dbReference type="InterPro" id="IPR029044">
    <property type="entry name" value="Nucleotide-diphossugar_trans"/>
</dbReference>